<sequence>MAQTSFSDGLPGLPRQSSRTVTDAGRSQTGAPIVCYITQADNSVLQVEVEHRALAQEVLDKICKILGIVEESEYFGIQYIGGKNELLWLNNRNRLSKQVPSQPPYHLYFKVKFYIPPEDVLLEGTRHQFYINVVHQLKEGVWDSGTTLDTQSHLIALMAYVQFGRFNANTTPCKYACFWPDSRGEIPAEVIRTAASFHRSLDDFTVSQAQYELLRIVSTEVPSYGMYFYEVKDIFERRLIFGVGPEGLVLCNPNYVVNDKFPYCRVHTITTSSRVVTLNLLEDDGSVKGRNYQLASPRLASSLYRSVTEVYAFFRCDSVKKEVLLQTKRDFRDTITFHHNGKDYAFDVRSTFREVFDRARRHLYHCANSTTPHGSPPTASAPICSSLMLSDSSFMPSSSETPAHRASGDAGSGLKRDYSSRADSMVADDDIQEIVQNRLLEAGLCRVCMDAQVSRVFIPCGHIICCAECANRIEQCSVCRKPIEIRHPCFLPWDPEIENHMQLESRRVRRQSARSVSNSSASGTFLPHTVSAPTCNLFSLPSTHCLEPIGDQALSSSNHNASGCEIQNDMNFQWATEKEEHSNCERPPSSQSDQSAAHESVTADARSSISPSPSLANSFPLTSEHSSTLPMDTIITACDNGAGNSEIGSTTTAVANSSRRSAHVTWQITN</sequence>
<feature type="compositionally biased region" description="Polar residues" evidence="10">
    <location>
        <begin position="15"/>
        <end position="25"/>
    </location>
</feature>
<dbReference type="Gene3D" id="1.20.80.10">
    <property type="match status" value="1"/>
</dbReference>
<dbReference type="Pfam" id="PF13920">
    <property type="entry name" value="zf-C3HC4_3"/>
    <property type="match status" value="1"/>
</dbReference>
<dbReference type="EMBL" id="JTDF01003358">
    <property type="protein sequence ID" value="KAF8567871.1"/>
    <property type="molecule type" value="Genomic_DNA"/>
</dbReference>
<dbReference type="SUPFAM" id="SSF57850">
    <property type="entry name" value="RING/U-box"/>
    <property type="match status" value="1"/>
</dbReference>
<dbReference type="SUPFAM" id="SSF47031">
    <property type="entry name" value="Second domain of FERM"/>
    <property type="match status" value="1"/>
</dbReference>
<keyword evidence="5" id="KW-0963">Cytoplasm</keyword>
<name>A0A8T0DMC8_9TREM</name>
<keyword evidence="6 9" id="KW-0863">Zinc-finger</keyword>
<dbReference type="Pfam" id="PF09379">
    <property type="entry name" value="FERM_N"/>
    <property type="match status" value="1"/>
</dbReference>
<evidence type="ECO:0000256" key="4">
    <source>
        <dbReference type="ARBA" id="ARBA00012483"/>
    </source>
</evidence>
<dbReference type="InterPro" id="IPR001841">
    <property type="entry name" value="Znf_RING"/>
</dbReference>
<dbReference type="InterPro" id="IPR019749">
    <property type="entry name" value="Band_41_domain"/>
</dbReference>
<dbReference type="InterPro" id="IPR011993">
    <property type="entry name" value="PH-like_dom_sf"/>
</dbReference>
<dbReference type="PROSITE" id="PS50057">
    <property type="entry name" value="FERM_3"/>
    <property type="match status" value="1"/>
</dbReference>
<evidence type="ECO:0000256" key="6">
    <source>
        <dbReference type="ARBA" id="ARBA00022771"/>
    </source>
</evidence>
<dbReference type="GO" id="GO:0008270">
    <property type="term" value="F:zinc ion binding"/>
    <property type="evidence" value="ECO:0007669"/>
    <property type="project" value="UniProtKB-KW"/>
</dbReference>
<proteinExistence type="predicted"/>
<dbReference type="InterPro" id="IPR000299">
    <property type="entry name" value="FERM_domain"/>
</dbReference>
<dbReference type="SUPFAM" id="SSF54236">
    <property type="entry name" value="Ubiquitin-like"/>
    <property type="match status" value="1"/>
</dbReference>
<organism evidence="13 14">
    <name type="scientific">Paragonimus westermani</name>
    <dbReference type="NCBI Taxonomy" id="34504"/>
    <lineage>
        <taxon>Eukaryota</taxon>
        <taxon>Metazoa</taxon>
        <taxon>Spiralia</taxon>
        <taxon>Lophotrochozoa</taxon>
        <taxon>Platyhelminthes</taxon>
        <taxon>Trematoda</taxon>
        <taxon>Digenea</taxon>
        <taxon>Plagiorchiida</taxon>
        <taxon>Troglotremata</taxon>
        <taxon>Troglotrematidae</taxon>
        <taxon>Paragonimus</taxon>
    </lineage>
</organism>
<dbReference type="Gene3D" id="3.30.40.10">
    <property type="entry name" value="Zinc/RING finger domain, C3HC4 (zinc finger)"/>
    <property type="match status" value="1"/>
</dbReference>
<feature type="domain" description="RING-type" evidence="12">
    <location>
        <begin position="445"/>
        <end position="480"/>
    </location>
</feature>
<dbReference type="SUPFAM" id="SSF50729">
    <property type="entry name" value="PH domain-like"/>
    <property type="match status" value="1"/>
</dbReference>
<dbReference type="Gene3D" id="3.10.20.90">
    <property type="entry name" value="Phosphatidylinositol 3-kinase Catalytic Subunit, Chain A, domain 1"/>
    <property type="match status" value="1"/>
</dbReference>
<dbReference type="InterPro" id="IPR019748">
    <property type="entry name" value="FERM_central"/>
</dbReference>
<keyword evidence="8" id="KW-0862">Zinc</keyword>
<evidence type="ECO:0000313" key="13">
    <source>
        <dbReference type="EMBL" id="KAF8567871.1"/>
    </source>
</evidence>
<protein>
    <recommendedName>
        <fullName evidence="4">RING-type E3 ubiquitin transferase</fullName>
        <ecNumber evidence="4">2.3.2.27</ecNumber>
    </recommendedName>
</protein>
<comment type="caution">
    <text evidence="13">The sequence shown here is derived from an EMBL/GenBank/DDBJ whole genome shotgun (WGS) entry which is preliminary data.</text>
</comment>
<dbReference type="PROSITE" id="PS50089">
    <property type="entry name" value="ZF_RING_2"/>
    <property type="match status" value="1"/>
</dbReference>
<dbReference type="CDD" id="cd13195">
    <property type="entry name" value="FERM_C_MYLIP_IDOL"/>
    <property type="match status" value="1"/>
</dbReference>
<evidence type="ECO:0000313" key="14">
    <source>
        <dbReference type="Proteomes" id="UP000699462"/>
    </source>
</evidence>
<evidence type="ECO:0000256" key="7">
    <source>
        <dbReference type="ARBA" id="ARBA00022786"/>
    </source>
</evidence>
<reference evidence="13 14" key="1">
    <citation type="submission" date="2019-07" db="EMBL/GenBank/DDBJ databases">
        <title>Annotation for the trematode Paragonimus westermani.</title>
        <authorList>
            <person name="Choi Y.-J."/>
        </authorList>
    </citation>
    <scope>NUCLEOTIDE SEQUENCE [LARGE SCALE GENOMIC DNA]</scope>
    <source>
        <strain evidence="13">180907_Pwestermani</strain>
    </source>
</reference>
<evidence type="ECO:0000256" key="8">
    <source>
        <dbReference type="ARBA" id="ARBA00022833"/>
    </source>
</evidence>
<dbReference type="Proteomes" id="UP000699462">
    <property type="component" value="Unassembled WGS sequence"/>
</dbReference>
<dbReference type="PANTHER" id="PTHR23280:SF13">
    <property type="entry name" value="E3 UBIQUITIN-PROTEIN LIGASE MYLIP"/>
    <property type="match status" value="1"/>
</dbReference>
<feature type="region of interest" description="Disordered" evidence="10">
    <location>
        <begin position="1"/>
        <end position="25"/>
    </location>
</feature>
<evidence type="ECO:0000256" key="2">
    <source>
        <dbReference type="ARBA" id="ARBA00004496"/>
    </source>
</evidence>
<comment type="catalytic activity">
    <reaction evidence="1">
        <text>S-ubiquitinyl-[E2 ubiquitin-conjugating enzyme]-L-cysteine + [acceptor protein]-L-lysine = [E2 ubiquitin-conjugating enzyme]-L-cysteine + N(6)-ubiquitinyl-[acceptor protein]-L-lysine.</text>
        <dbReference type="EC" id="2.3.2.27"/>
    </reaction>
</comment>
<evidence type="ECO:0000256" key="10">
    <source>
        <dbReference type="SAM" id="MobiDB-lite"/>
    </source>
</evidence>
<comment type="subcellular location">
    <subcellularLocation>
        <location evidence="2">Cytoplasm</location>
    </subcellularLocation>
</comment>
<evidence type="ECO:0000256" key="1">
    <source>
        <dbReference type="ARBA" id="ARBA00000900"/>
    </source>
</evidence>
<dbReference type="GO" id="GO:0005737">
    <property type="term" value="C:cytoplasm"/>
    <property type="evidence" value="ECO:0007669"/>
    <property type="project" value="UniProtKB-SubCell"/>
</dbReference>
<evidence type="ECO:0000256" key="9">
    <source>
        <dbReference type="PROSITE-ProRule" id="PRU00175"/>
    </source>
</evidence>
<dbReference type="SMART" id="SM00295">
    <property type="entry name" value="B41"/>
    <property type="match status" value="1"/>
</dbReference>
<comment type="pathway">
    <text evidence="3">Protein modification; protein ubiquitination.</text>
</comment>
<accession>A0A8T0DMC8</accession>
<dbReference type="InterPro" id="IPR029071">
    <property type="entry name" value="Ubiquitin-like_domsf"/>
</dbReference>
<feature type="region of interest" description="Disordered" evidence="10">
    <location>
        <begin position="395"/>
        <end position="417"/>
    </location>
</feature>
<feature type="domain" description="FERM" evidence="11">
    <location>
        <begin position="33"/>
        <end position="318"/>
    </location>
</feature>
<feature type="region of interest" description="Disordered" evidence="10">
    <location>
        <begin position="576"/>
        <end position="625"/>
    </location>
</feature>
<dbReference type="InterPro" id="IPR013083">
    <property type="entry name" value="Znf_RING/FYVE/PHD"/>
</dbReference>
<dbReference type="CDD" id="cd14473">
    <property type="entry name" value="FERM_B-lobe"/>
    <property type="match status" value="1"/>
</dbReference>
<keyword evidence="7" id="KW-0833">Ubl conjugation pathway</keyword>
<dbReference type="CDD" id="cd16510">
    <property type="entry name" value="RING-HC_IAPs"/>
    <property type="match status" value="1"/>
</dbReference>
<keyword evidence="6 9" id="KW-0479">Metal-binding</keyword>
<dbReference type="Gene3D" id="2.30.29.30">
    <property type="entry name" value="Pleckstrin-homology domain (PH domain)/Phosphotyrosine-binding domain (PTB)"/>
    <property type="match status" value="1"/>
</dbReference>
<gene>
    <name evidence="13" type="ORF">P879_03009</name>
</gene>
<dbReference type="GO" id="GO:0061630">
    <property type="term" value="F:ubiquitin protein ligase activity"/>
    <property type="evidence" value="ECO:0007669"/>
    <property type="project" value="UniProtKB-EC"/>
</dbReference>
<dbReference type="InterPro" id="IPR035963">
    <property type="entry name" value="FERM_2"/>
</dbReference>
<dbReference type="InterPro" id="IPR041790">
    <property type="entry name" value="MYLIP_FERM_C"/>
</dbReference>
<evidence type="ECO:0000256" key="3">
    <source>
        <dbReference type="ARBA" id="ARBA00004906"/>
    </source>
</evidence>
<evidence type="ECO:0000256" key="5">
    <source>
        <dbReference type="ARBA" id="ARBA00022490"/>
    </source>
</evidence>
<dbReference type="OrthoDB" id="10037309at2759"/>
<keyword evidence="14" id="KW-1185">Reference proteome</keyword>
<dbReference type="PANTHER" id="PTHR23280">
    <property type="entry name" value="4.1 G PROTEIN"/>
    <property type="match status" value="1"/>
</dbReference>
<feature type="compositionally biased region" description="Polar residues" evidence="10">
    <location>
        <begin position="588"/>
        <end position="597"/>
    </location>
</feature>
<dbReference type="InterPro" id="IPR014352">
    <property type="entry name" value="FERM/acyl-CoA-bd_prot_sf"/>
</dbReference>
<dbReference type="AlphaFoldDB" id="A0A8T0DMC8"/>
<feature type="compositionally biased region" description="Polar residues" evidence="10">
    <location>
        <begin position="615"/>
        <end position="625"/>
    </location>
</feature>
<evidence type="ECO:0000259" key="11">
    <source>
        <dbReference type="PROSITE" id="PS50057"/>
    </source>
</evidence>
<dbReference type="InterPro" id="IPR018979">
    <property type="entry name" value="FERM_N"/>
</dbReference>
<dbReference type="EC" id="2.3.2.27" evidence="4"/>
<evidence type="ECO:0000259" key="12">
    <source>
        <dbReference type="PROSITE" id="PS50089"/>
    </source>
</evidence>
<dbReference type="GO" id="GO:0006511">
    <property type="term" value="P:ubiquitin-dependent protein catabolic process"/>
    <property type="evidence" value="ECO:0007669"/>
    <property type="project" value="TreeGrafter"/>
</dbReference>